<keyword evidence="2" id="KW-0732">Signal</keyword>
<dbReference type="Proteomes" id="UP001198151">
    <property type="component" value="Unassembled WGS sequence"/>
</dbReference>
<keyword evidence="1" id="KW-0175">Coiled coil</keyword>
<dbReference type="GO" id="GO:0016787">
    <property type="term" value="F:hydrolase activity"/>
    <property type="evidence" value="ECO:0007669"/>
    <property type="project" value="UniProtKB-KW"/>
</dbReference>
<protein>
    <submittedName>
        <fullName evidence="4">Cell wall hydrolase</fullName>
    </submittedName>
</protein>
<evidence type="ECO:0000256" key="2">
    <source>
        <dbReference type="SAM" id="SignalP"/>
    </source>
</evidence>
<keyword evidence="4" id="KW-0378">Hydrolase</keyword>
<proteinExistence type="predicted"/>
<dbReference type="InterPro" id="IPR011105">
    <property type="entry name" value="Cell_wall_hydrolase_SleB"/>
</dbReference>
<organism evidence="4 5">
    <name type="scientific">Ruminococcus turbiniformis</name>
    <dbReference type="NCBI Taxonomy" id="2881258"/>
    <lineage>
        <taxon>Bacteria</taxon>
        <taxon>Bacillati</taxon>
        <taxon>Bacillota</taxon>
        <taxon>Clostridia</taxon>
        <taxon>Eubacteriales</taxon>
        <taxon>Oscillospiraceae</taxon>
        <taxon>Ruminococcus</taxon>
    </lineage>
</organism>
<evidence type="ECO:0000259" key="3">
    <source>
        <dbReference type="Pfam" id="PF07486"/>
    </source>
</evidence>
<dbReference type="EMBL" id="JAJEQX010000017">
    <property type="protein sequence ID" value="MCC2254829.1"/>
    <property type="molecule type" value="Genomic_DNA"/>
</dbReference>
<evidence type="ECO:0000256" key="1">
    <source>
        <dbReference type="SAM" id="Coils"/>
    </source>
</evidence>
<dbReference type="Gene3D" id="1.10.10.2520">
    <property type="entry name" value="Cell wall hydrolase SleB, domain 1"/>
    <property type="match status" value="1"/>
</dbReference>
<dbReference type="Pfam" id="PF07486">
    <property type="entry name" value="Hydrolase_2"/>
    <property type="match status" value="1"/>
</dbReference>
<feature type="signal peptide" evidence="2">
    <location>
        <begin position="1"/>
        <end position="30"/>
    </location>
</feature>
<accession>A0ABS8FYZ0</accession>
<evidence type="ECO:0000313" key="5">
    <source>
        <dbReference type="Proteomes" id="UP001198151"/>
    </source>
</evidence>
<feature type="coiled-coil region" evidence="1">
    <location>
        <begin position="43"/>
        <end position="115"/>
    </location>
</feature>
<evidence type="ECO:0000313" key="4">
    <source>
        <dbReference type="EMBL" id="MCC2254829.1"/>
    </source>
</evidence>
<feature type="chain" id="PRO_5046779693" evidence="2">
    <location>
        <begin position="31"/>
        <end position="238"/>
    </location>
</feature>
<dbReference type="InterPro" id="IPR042047">
    <property type="entry name" value="SleB_dom1"/>
</dbReference>
<feature type="domain" description="Cell wall hydrolase SleB" evidence="3">
    <location>
        <begin position="147"/>
        <end position="226"/>
    </location>
</feature>
<keyword evidence="5" id="KW-1185">Reference proteome</keyword>
<comment type="caution">
    <text evidence="4">The sequence shown here is derived from an EMBL/GenBank/DDBJ whole genome shotgun (WGS) entry which is preliminary data.</text>
</comment>
<sequence length="238" mass="25049">MKHNQNRRIFRTFYAATASLMLLSGFTSLAAEPGGNSFRDNIAVAAQDKADAASQENKNANAAAEWNLSDIAGGIQGEALESTKAAAEEAREAYLLKIEEEKKAAEEAARIAAEQAAAEAAAAAQAQAAEEDRRLLAALIFCEAGNQPYEGQVAVGAVVMNRVNSGVYPNTIREVVYQSGQFTPAMTGWLDSVLASGGYTDSAMQAAADALAGSDPVEGCLYFSTGGWGTQIGDHYFH</sequence>
<dbReference type="RefSeq" id="WP_227707969.1">
    <property type="nucleotide sequence ID" value="NZ_JAJEQX010000017.1"/>
</dbReference>
<gene>
    <name evidence="4" type="ORF">LKD70_10425</name>
</gene>
<reference evidence="4 5" key="1">
    <citation type="submission" date="2021-10" db="EMBL/GenBank/DDBJ databases">
        <title>Anaerobic single-cell dispensing facilitates the cultivation of human gut bacteria.</title>
        <authorList>
            <person name="Afrizal A."/>
        </authorList>
    </citation>
    <scope>NUCLEOTIDE SEQUENCE [LARGE SCALE GENOMIC DNA]</scope>
    <source>
        <strain evidence="4 5">CLA-AA-H200</strain>
    </source>
</reference>
<name>A0ABS8FYZ0_9FIRM</name>